<feature type="region of interest" description="Disordered" evidence="1">
    <location>
        <begin position="32"/>
        <end position="139"/>
    </location>
</feature>
<dbReference type="AlphaFoldDB" id="A0AA35ZT72"/>
<evidence type="ECO:0000313" key="3">
    <source>
        <dbReference type="Proteomes" id="UP001177003"/>
    </source>
</evidence>
<accession>A0AA35ZT72</accession>
<name>A0AA35ZT72_LACSI</name>
<reference evidence="2" key="1">
    <citation type="submission" date="2023-04" db="EMBL/GenBank/DDBJ databases">
        <authorList>
            <person name="Vijverberg K."/>
            <person name="Xiong W."/>
            <person name="Schranz E."/>
        </authorList>
    </citation>
    <scope>NUCLEOTIDE SEQUENCE</scope>
</reference>
<dbReference type="EMBL" id="OX465084">
    <property type="protein sequence ID" value="CAI9297422.1"/>
    <property type="molecule type" value="Genomic_DNA"/>
</dbReference>
<feature type="compositionally biased region" description="Basic residues" evidence="1">
    <location>
        <begin position="105"/>
        <end position="114"/>
    </location>
</feature>
<dbReference type="Proteomes" id="UP001177003">
    <property type="component" value="Chromosome 8"/>
</dbReference>
<keyword evidence="3" id="KW-1185">Reference proteome</keyword>
<sequence>MLTRVDPTNTILVTYLQTIDTSVETRVLLEREKETKSKCLKKTTAESSEKQVKESKSTKSPKKLPITEPEPTKPEVSHQGLLFCEIPAPASPSSKMRRETDMGKHISKNKKKSKVIISSESTADENETVPETPEADLQK</sequence>
<protein>
    <submittedName>
        <fullName evidence="2">Uncharacterized protein</fullName>
    </submittedName>
</protein>
<feature type="compositionally biased region" description="Basic and acidic residues" evidence="1">
    <location>
        <begin position="32"/>
        <end position="57"/>
    </location>
</feature>
<evidence type="ECO:0000256" key="1">
    <source>
        <dbReference type="SAM" id="MobiDB-lite"/>
    </source>
</evidence>
<proteinExistence type="predicted"/>
<organism evidence="2 3">
    <name type="scientific">Lactuca saligna</name>
    <name type="common">Willowleaf lettuce</name>
    <dbReference type="NCBI Taxonomy" id="75948"/>
    <lineage>
        <taxon>Eukaryota</taxon>
        <taxon>Viridiplantae</taxon>
        <taxon>Streptophyta</taxon>
        <taxon>Embryophyta</taxon>
        <taxon>Tracheophyta</taxon>
        <taxon>Spermatophyta</taxon>
        <taxon>Magnoliopsida</taxon>
        <taxon>eudicotyledons</taxon>
        <taxon>Gunneridae</taxon>
        <taxon>Pentapetalae</taxon>
        <taxon>asterids</taxon>
        <taxon>campanulids</taxon>
        <taxon>Asterales</taxon>
        <taxon>Asteraceae</taxon>
        <taxon>Cichorioideae</taxon>
        <taxon>Cichorieae</taxon>
        <taxon>Lactucinae</taxon>
        <taxon>Lactuca</taxon>
    </lineage>
</organism>
<gene>
    <name evidence="2" type="ORF">LSALG_LOCUS36239</name>
</gene>
<evidence type="ECO:0000313" key="2">
    <source>
        <dbReference type="EMBL" id="CAI9297422.1"/>
    </source>
</evidence>